<proteinExistence type="predicted"/>
<dbReference type="EMBL" id="CP000113">
    <property type="protein sequence ID" value="ABF87800.1"/>
    <property type="molecule type" value="Genomic_DNA"/>
</dbReference>
<dbReference type="AlphaFoldDB" id="Q1CYM0"/>
<evidence type="ECO:0000313" key="3">
    <source>
        <dbReference type="Proteomes" id="UP000002402"/>
    </source>
</evidence>
<dbReference type="EnsemblBacteria" id="ABF87800">
    <property type="protein sequence ID" value="ABF87800"/>
    <property type="gene ID" value="MXAN_6379"/>
</dbReference>
<name>Q1CYM0_MYXXD</name>
<evidence type="ECO:0000313" key="2">
    <source>
        <dbReference type="EMBL" id="ABF87800.1"/>
    </source>
</evidence>
<dbReference type="STRING" id="246197.MXAN_6379"/>
<dbReference type="eggNOG" id="COG0596">
    <property type="taxonomic scope" value="Bacteria"/>
</dbReference>
<organism evidence="2 3">
    <name type="scientific">Myxococcus xanthus (strain DK1622)</name>
    <dbReference type="NCBI Taxonomy" id="246197"/>
    <lineage>
        <taxon>Bacteria</taxon>
        <taxon>Pseudomonadati</taxon>
        <taxon>Myxococcota</taxon>
        <taxon>Myxococcia</taxon>
        <taxon>Myxococcales</taxon>
        <taxon>Cystobacterineae</taxon>
        <taxon>Myxococcaceae</taxon>
        <taxon>Myxococcus</taxon>
    </lineage>
</organism>
<dbReference type="Proteomes" id="UP000002402">
    <property type="component" value="Chromosome"/>
</dbReference>
<dbReference type="KEGG" id="mxa:MXAN_6379"/>
<evidence type="ECO:0000256" key="1">
    <source>
        <dbReference type="SAM" id="MobiDB-lite"/>
    </source>
</evidence>
<dbReference type="HOGENOM" id="CLU_917736_0_0_7"/>
<feature type="compositionally biased region" description="Low complexity" evidence="1">
    <location>
        <begin position="63"/>
        <end position="83"/>
    </location>
</feature>
<sequence length="303" mass="33665">MDRLGLRDVTLVMQDWGGPIGIGLAERPPSRTSRRSSSGRSRTWAFPSATGSGGSRPSRITGASSSPAWATSSSRTPRTTSSRRFARSCPPPAPGFAWEGLRADGRGPRRYGPCVQRERSPRPFTTQRPPADAPPPLEPAPAGMASRLHLHGRTGLASPRPTGMDGMPPFIIRTQQGLTLQHASEARFRREMVEHLRTHFPERTTGLEARELDAHVERALQAARDYGLASRRELCRFLNLCGLHGWDFDRRPRNAWMKAMLTAPDVTAPGARLDRLVEHSLHRLELESHRTRLEGEFGLHEET</sequence>
<reference evidence="2 3" key="1">
    <citation type="journal article" date="2006" name="Proc. Natl. Acad. Sci. U.S.A.">
        <title>Evolution of sensory complexity recorded in a myxobacterial genome.</title>
        <authorList>
            <person name="Goldman B.S."/>
            <person name="Nierman W.C."/>
            <person name="Kaiser D."/>
            <person name="Slater S.C."/>
            <person name="Durkin A.S."/>
            <person name="Eisen J.A."/>
            <person name="Ronning C.M."/>
            <person name="Barbazuk W.B."/>
            <person name="Blanchard M."/>
            <person name="Field C."/>
            <person name="Halling C."/>
            <person name="Hinkle G."/>
            <person name="Iartchuk O."/>
            <person name="Kim H.S."/>
            <person name="Mackenzie C."/>
            <person name="Madupu R."/>
            <person name="Miller N."/>
            <person name="Shvartsbeyn A."/>
            <person name="Sullivan S.A."/>
            <person name="Vaudin M."/>
            <person name="Wiegand R."/>
            <person name="Kaplan H.B."/>
        </authorList>
    </citation>
    <scope>NUCLEOTIDE SEQUENCE [LARGE SCALE GENOMIC DNA]</scope>
    <source>
        <strain evidence="3">DK1622</strain>
    </source>
</reference>
<accession>Q1CYM0</accession>
<gene>
    <name evidence="2" type="ordered locus">MXAN_6379</name>
</gene>
<feature type="region of interest" description="Disordered" evidence="1">
    <location>
        <begin position="18"/>
        <end position="143"/>
    </location>
</feature>
<protein>
    <submittedName>
        <fullName evidence="2">Uncharacterized protein</fullName>
    </submittedName>
</protein>
<keyword evidence="3" id="KW-1185">Reference proteome</keyword>